<dbReference type="EMBL" id="REGN01006230">
    <property type="protein sequence ID" value="RNA10356.1"/>
    <property type="molecule type" value="Genomic_DNA"/>
</dbReference>
<accession>A0A3M7QFZ1</accession>
<gene>
    <name evidence="5" type="ORF">BpHYR1_036335</name>
</gene>
<feature type="signal peptide" evidence="4">
    <location>
        <begin position="1"/>
        <end position="17"/>
    </location>
</feature>
<dbReference type="PANTHER" id="PTHR24373:SF392">
    <property type="entry name" value="NEPHROCAN"/>
    <property type="match status" value="1"/>
</dbReference>
<evidence type="ECO:0000256" key="3">
    <source>
        <dbReference type="ARBA" id="ARBA00022737"/>
    </source>
</evidence>
<dbReference type="OrthoDB" id="676979at2759"/>
<protein>
    <submittedName>
        <fullName evidence="5">Insulin-like growth factor-binding complex acid labile subunit</fullName>
    </submittedName>
</protein>
<dbReference type="Pfam" id="PF13855">
    <property type="entry name" value="LRR_8"/>
    <property type="match status" value="2"/>
</dbReference>
<dbReference type="SUPFAM" id="SSF52058">
    <property type="entry name" value="L domain-like"/>
    <property type="match status" value="1"/>
</dbReference>
<organism evidence="5 6">
    <name type="scientific">Brachionus plicatilis</name>
    <name type="common">Marine rotifer</name>
    <name type="synonym">Brachionus muelleri</name>
    <dbReference type="NCBI Taxonomy" id="10195"/>
    <lineage>
        <taxon>Eukaryota</taxon>
        <taxon>Metazoa</taxon>
        <taxon>Spiralia</taxon>
        <taxon>Gnathifera</taxon>
        <taxon>Rotifera</taxon>
        <taxon>Eurotatoria</taxon>
        <taxon>Monogononta</taxon>
        <taxon>Pseudotrocha</taxon>
        <taxon>Ploima</taxon>
        <taxon>Brachionidae</taxon>
        <taxon>Brachionus</taxon>
    </lineage>
</organism>
<sequence>MLSIWMSFVLCAYLSQAELYPDCIFLGCSCTRDTIRCPHDGFLTMFPKRRIGKTYIHNMVIDISGNGLQMVPDDRFAELNVLKIDLSHNSIYKLSADTFRDILRLNELDLSSNKLRYLNPNTFIPIENSLETLVLSDNYLTQMESIRLTNLAKKLYRLKKLDLDKNRLIYVPNFVDTNLTRLSLAENYVESLLDSETYKNLLPSSLVELRLEKNRLKQLNDNSFQNLVNLKYLNLESNEISAIAESSFLNLKSLLVLNLKQNSLKHIPSRIFFTLENLDLVDLSSQRQEIKVLNNYAFDRYSNRKPIKKVLLNNNSIERIESRAFCSKLAKRPYANLKEIDLSSNFVQSVSECILRQLFKGFTEPMMPRHKVMTKVILNEEKDSFLMKCGCEISRASKLVELSGMCTADDGTVSHLSQYDCGGYSTNSVDFVHRLCKAQKEFECLSSNFLTTPSYMSGLFWSRTFPFNSSFENFTYNGDLVYELETKADLSISNN</sequence>
<evidence type="ECO:0000313" key="6">
    <source>
        <dbReference type="Proteomes" id="UP000276133"/>
    </source>
</evidence>
<name>A0A3M7QFZ1_BRAPC</name>
<evidence type="ECO:0000256" key="2">
    <source>
        <dbReference type="ARBA" id="ARBA00022729"/>
    </source>
</evidence>
<keyword evidence="6" id="KW-1185">Reference proteome</keyword>
<evidence type="ECO:0000256" key="1">
    <source>
        <dbReference type="ARBA" id="ARBA00022614"/>
    </source>
</evidence>
<dbReference type="STRING" id="10195.A0A3M7QFZ1"/>
<keyword evidence="2 4" id="KW-0732">Signal</keyword>
<evidence type="ECO:0000256" key="4">
    <source>
        <dbReference type="SAM" id="SignalP"/>
    </source>
</evidence>
<keyword evidence="1" id="KW-0433">Leucine-rich repeat</keyword>
<evidence type="ECO:0000313" key="5">
    <source>
        <dbReference type="EMBL" id="RNA10356.1"/>
    </source>
</evidence>
<dbReference type="InterPro" id="IPR032675">
    <property type="entry name" value="LRR_dom_sf"/>
</dbReference>
<dbReference type="PANTHER" id="PTHR24373">
    <property type="entry name" value="SLIT RELATED LEUCINE-RICH REPEAT NEURONAL PROTEIN"/>
    <property type="match status" value="1"/>
</dbReference>
<dbReference type="PROSITE" id="PS51450">
    <property type="entry name" value="LRR"/>
    <property type="match status" value="1"/>
</dbReference>
<dbReference type="SMART" id="SM00369">
    <property type="entry name" value="LRR_TYP"/>
    <property type="match status" value="7"/>
</dbReference>
<dbReference type="Gene3D" id="3.80.10.10">
    <property type="entry name" value="Ribonuclease Inhibitor"/>
    <property type="match status" value="4"/>
</dbReference>
<keyword evidence="3" id="KW-0677">Repeat</keyword>
<comment type="caution">
    <text evidence="5">The sequence shown here is derived from an EMBL/GenBank/DDBJ whole genome shotgun (WGS) entry which is preliminary data.</text>
</comment>
<dbReference type="InterPro" id="IPR003591">
    <property type="entry name" value="Leu-rich_rpt_typical-subtyp"/>
</dbReference>
<dbReference type="InterPro" id="IPR001611">
    <property type="entry name" value="Leu-rich_rpt"/>
</dbReference>
<dbReference type="Proteomes" id="UP000276133">
    <property type="component" value="Unassembled WGS sequence"/>
</dbReference>
<proteinExistence type="predicted"/>
<dbReference type="AlphaFoldDB" id="A0A3M7QFZ1"/>
<feature type="chain" id="PRO_5018019258" evidence="4">
    <location>
        <begin position="18"/>
        <end position="495"/>
    </location>
</feature>
<reference evidence="5 6" key="1">
    <citation type="journal article" date="2018" name="Sci. Rep.">
        <title>Genomic signatures of local adaptation to the degree of environmental predictability in rotifers.</title>
        <authorList>
            <person name="Franch-Gras L."/>
            <person name="Hahn C."/>
            <person name="Garcia-Roger E.M."/>
            <person name="Carmona M.J."/>
            <person name="Serra M."/>
            <person name="Gomez A."/>
        </authorList>
    </citation>
    <scope>NUCLEOTIDE SEQUENCE [LARGE SCALE GENOMIC DNA]</scope>
    <source>
        <strain evidence="5">HYR1</strain>
    </source>
</reference>
<dbReference type="InterPro" id="IPR050328">
    <property type="entry name" value="Dev_Immune_Receptor"/>
</dbReference>